<dbReference type="RefSeq" id="WP_162664275.1">
    <property type="nucleotide sequence ID" value="NZ_CP048020.1"/>
</dbReference>
<dbReference type="EMBL" id="CP048020">
    <property type="protein sequence ID" value="QHX43974.1"/>
    <property type="molecule type" value="Genomic_DNA"/>
</dbReference>
<accession>A0A6P1Y365</accession>
<gene>
    <name evidence="1" type="ORF">GWP43_11545</name>
</gene>
<dbReference type="KEGG" id="trz:GWP43_11545"/>
<evidence type="ECO:0000313" key="2">
    <source>
        <dbReference type="Proteomes" id="UP000464374"/>
    </source>
</evidence>
<sequence length="291" mass="33714">MGTKKQMTKDDTGFLWQNLVRYKRAKERGHKSAERFLDETYENFGFFGTLLHKMQSGLAAHILFDDENAFLRFYGSSIALLRKDWQDGMTWEEQHTAVTVEENPQFVHVLDLADISTFSLTEKEKNDIKTFIRLNWRLIRQLGTADNPESSDFIDAFDFSLRRFVQSPEKMKIRGISVFAKPDGGLPFSLFTGIKDIGGNLREFHKGNFEIPHAYIYSADGSLASRFRIDSQDIPKKLSTLYKTDMPLGKYEAQIIAWAKKSPARMIEENCHTNWDSMRAAWQNSFEEMYS</sequence>
<protein>
    <submittedName>
        <fullName evidence="1">Uncharacterized protein</fullName>
    </submittedName>
</protein>
<dbReference type="Proteomes" id="UP000464374">
    <property type="component" value="Chromosome"/>
</dbReference>
<dbReference type="AlphaFoldDB" id="A0A6P1Y365"/>
<evidence type="ECO:0000313" key="1">
    <source>
        <dbReference type="EMBL" id="QHX43974.1"/>
    </source>
</evidence>
<reference evidence="1 2" key="1">
    <citation type="submission" date="2020-01" db="EMBL/GenBank/DDBJ databases">
        <title>Complete genome sequence of a human oral phylogroup 1 Treponema sp. strain ATCC 700766, originally isolated from periodontitis dental plaque.</title>
        <authorList>
            <person name="Chan Y."/>
            <person name="Huo Y.-B."/>
            <person name="Yu X.-L."/>
            <person name="Zeng H."/>
            <person name="Leung W.-K."/>
            <person name="Watt R.M."/>
        </authorList>
    </citation>
    <scope>NUCLEOTIDE SEQUENCE [LARGE SCALE GENOMIC DNA]</scope>
    <source>
        <strain evidence="1 2">OMZ 804</strain>
    </source>
</reference>
<organism evidence="1 2">
    <name type="scientific">Treponema vincentii</name>
    <dbReference type="NCBI Taxonomy" id="69710"/>
    <lineage>
        <taxon>Bacteria</taxon>
        <taxon>Pseudomonadati</taxon>
        <taxon>Spirochaetota</taxon>
        <taxon>Spirochaetia</taxon>
        <taxon>Spirochaetales</taxon>
        <taxon>Treponemataceae</taxon>
        <taxon>Treponema</taxon>
    </lineage>
</organism>
<name>A0A6P1Y365_9SPIR</name>
<proteinExistence type="predicted"/>